<sequence length="62" mass="6706">MAATCDVCGKGPGFGNSISHSHRRTPRRWNPNIQTVRTVVGGTPKRLNVCTSCLKAGKVARR</sequence>
<dbReference type="GO" id="GO:0005840">
    <property type="term" value="C:ribosome"/>
    <property type="evidence" value="ECO:0007669"/>
    <property type="project" value="UniProtKB-KW"/>
</dbReference>
<dbReference type="Gene3D" id="2.30.170.40">
    <property type="entry name" value="Ribosomal protein L28/L24"/>
    <property type="match status" value="1"/>
</dbReference>
<dbReference type="GO" id="GO:1990904">
    <property type="term" value="C:ribonucleoprotein complex"/>
    <property type="evidence" value="ECO:0007669"/>
    <property type="project" value="UniProtKB-KW"/>
</dbReference>
<dbReference type="InterPro" id="IPR001383">
    <property type="entry name" value="Ribosomal_bL28_bact-type"/>
</dbReference>
<dbReference type="EMBL" id="LT629791">
    <property type="protein sequence ID" value="SDU77395.1"/>
    <property type="molecule type" value="Genomic_DNA"/>
</dbReference>
<dbReference type="Proteomes" id="UP000182977">
    <property type="component" value="Chromosome I"/>
</dbReference>
<dbReference type="GO" id="GO:0003735">
    <property type="term" value="F:structural constituent of ribosome"/>
    <property type="evidence" value="ECO:0007669"/>
    <property type="project" value="InterPro"/>
</dbReference>
<evidence type="ECO:0000256" key="3">
    <source>
        <dbReference type="ARBA" id="ARBA00023274"/>
    </source>
</evidence>
<keyword evidence="2 5" id="KW-0689">Ribosomal protein</keyword>
<evidence type="ECO:0000313" key="6">
    <source>
        <dbReference type="EMBL" id="SDU77395.1"/>
    </source>
</evidence>
<organism evidence="6 7">
    <name type="scientific">Jiangella alkaliphila</name>
    <dbReference type="NCBI Taxonomy" id="419479"/>
    <lineage>
        <taxon>Bacteria</taxon>
        <taxon>Bacillati</taxon>
        <taxon>Actinomycetota</taxon>
        <taxon>Actinomycetes</taxon>
        <taxon>Jiangellales</taxon>
        <taxon>Jiangellaceae</taxon>
        <taxon>Jiangella</taxon>
    </lineage>
</organism>
<accession>A0A1H2L9J9</accession>
<dbReference type="HAMAP" id="MF_00373">
    <property type="entry name" value="Ribosomal_bL28"/>
    <property type="match status" value="1"/>
</dbReference>
<dbReference type="InterPro" id="IPR050096">
    <property type="entry name" value="Bacterial_rp_bL28"/>
</dbReference>
<name>A0A1H2L9J9_9ACTN</name>
<proteinExistence type="inferred from homology"/>
<dbReference type="NCBIfam" id="TIGR00009">
    <property type="entry name" value="L28"/>
    <property type="match status" value="1"/>
</dbReference>
<dbReference type="Pfam" id="PF00830">
    <property type="entry name" value="Ribosomal_L28"/>
    <property type="match status" value="1"/>
</dbReference>
<dbReference type="GO" id="GO:0006412">
    <property type="term" value="P:translation"/>
    <property type="evidence" value="ECO:0007669"/>
    <property type="project" value="UniProtKB-UniRule"/>
</dbReference>
<dbReference type="RefSeq" id="WP_046771409.1">
    <property type="nucleotide sequence ID" value="NZ_LBMC01000042.1"/>
</dbReference>
<protein>
    <recommendedName>
        <fullName evidence="4 5">Large ribosomal subunit protein bL28</fullName>
    </recommendedName>
</protein>
<dbReference type="InterPro" id="IPR026569">
    <property type="entry name" value="Ribosomal_bL28"/>
</dbReference>
<dbReference type="InterPro" id="IPR037147">
    <property type="entry name" value="Ribosomal_bL28_sf"/>
</dbReference>
<dbReference type="InterPro" id="IPR034704">
    <property type="entry name" value="Ribosomal_bL28/bL31-like_sf"/>
</dbReference>
<dbReference type="PANTHER" id="PTHR39080:SF1">
    <property type="entry name" value="LARGE RIBOSOMAL SUBUNIT PROTEIN BL28A"/>
    <property type="match status" value="1"/>
</dbReference>
<dbReference type="FunFam" id="2.30.170.40:FF:000002">
    <property type="entry name" value="50S ribosomal protein L28"/>
    <property type="match status" value="1"/>
</dbReference>
<evidence type="ECO:0000313" key="7">
    <source>
        <dbReference type="Proteomes" id="UP000182977"/>
    </source>
</evidence>
<comment type="similarity">
    <text evidence="1 5">Belongs to the bacterial ribosomal protein bL28 family.</text>
</comment>
<reference evidence="7" key="1">
    <citation type="submission" date="2016-10" db="EMBL/GenBank/DDBJ databases">
        <authorList>
            <person name="Varghese N."/>
            <person name="Submissions S."/>
        </authorList>
    </citation>
    <scope>NUCLEOTIDE SEQUENCE [LARGE SCALE GENOMIC DNA]</scope>
    <source>
        <strain evidence="7">DSM 45079</strain>
    </source>
</reference>
<evidence type="ECO:0000256" key="4">
    <source>
        <dbReference type="ARBA" id="ARBA00035174"/>
    </source>
</evidence>
<keyword evidence="7" id="KW-1185">Reference proteome</keyword>
<dbReference type="PANTHER" id="PTHR39080">
    <property type="entry name" value="50S RIBOSOMAL PROTEIN L28"/>
    <property type="match status" value="1"/>
</dbReference>
<evidence type="ECO:0000256" key="5">
    <source>
        <dbReference type="HAMAP-Rule" id="MF_00373"/>
    </source>
</evidence>
<dbReference type="STRING" id="419479.SAMN04488563_5527"/>
<gene>
    <name evidence="5" type="primary">rpmB</name>
    <name evidence="6" type="ORF">SAMN04488563_5527</name>
</gene>
<evidence type="ECO:0000256" key="2">
    <source>
        <dbReference type="ARBA" id="ARBA00022980"/>
    </source>
</evidence>
<dbReference type="AlphaFoldDB" id="A0A1H2L9J9"/>
<evidence type="ECO:0000256" key="1">
    <source>
        <dbReference type="ARBA" id="ARBA00008760"/>
    </source>
</evidence>
<dbReference type="SUPFAM" id="SSF143800">
    <property type="entry name" value="L28p-like"/>
    <property type="match status" value="1"/>
</dbReference>
<keyword evidence="3 5" id="KW-0687">Ribonucleoprotein</keyword>
<dbReference type="OrthoDB" id="9805609at2"/>